<keyword evidence="3" id="KW-1185">Reference proteome</keyword>
<name>A0ABN2L6I7_9ACTN</name>
<evidence type="ECO:0000313" key="3">
    <source>
        <dbReference type="Proteomes" id="UP001500655"/>
    </source>
</evidence>
<proteinExistence type="predicted"/>
<protein>
    <submittedName>
        <fullName evidence="2">Type IV toxin-antitoxin system AbiEi family antitoxin domain-containing protein</fullName>
    </submittedName>
</protein>
<sequence length="303" mass="33649">MGGLDELLDRQDGVLSVRQALWFLSRSALRARVRSGRWQRAHRNVLVAHNGALTERQRLWVASLAAGPDEPAPIAGLTALIAHGLRGFEAPTVWVVLPTNRDHRAPPAGVTVRQTTTLLPRDIHPVARPPRTRAPRSLVDAAAWARTDLEARGIVAACYQQRLVRHDDVLDALARAPRARRRRLTAATARDAAGGATSVGELDLLAAIRRAGLPEPKLQLRRRDAGGKVRYLDGYYPEYGLHLEVDGAHHDDPLQAWADMDRQNALWQRGERVLRFPAWMVRDRPDVVVARIRDALRAAGWPG</sequence>
<feature type="domain" description="DUF559" evidence="1">
    <location>
        <begin position="237"/>
        <end position="296"/>
    </location>
</feature>
<evidence type="ECO:0000259" key="1">
    <source>
        <dbReference type="Pfam" id="PF04480"/>
    </source>
</evidence>
<dbReference type="Proteomes" id="UP001500655">
    <property type="component" value="Unassembled WGS sequence"/>
</dbReference>
<dbReference type="Pfam" id="PF04480">
    <property type="entry name" value="DUF559"/>
    <property type="match status" value="1"/>
</dbReference>
<gene>
    <name evidence="2" type="ORF">GCM10009681_55160</name>
</gene>
<organism evidence="2 3">
    <name type="scientific">Luedemannella helvata</name>
    <dbReference type="NCBI Taxonomy" id="349315"/>
    <lineage>
        <taxon>Bacteria</taxon>
        <taxon>Bacillati</taxon>
        <taxon>Actinomycetota</taxon>
        <taxon>Actinomycetes</taxon>
        <taxon>Micromonosporales</taxon>
        <taxon>Micromonosporaceae</taxon>
        <taxon>Luedemannella</taxon>
    </lineage>
</organism>
<dbReference type="EMBL" id="BAAALS010000050">
    <property type="protein sequence ID" value="GAA1776869.1"/>
    <property type="molecule type" value="Genomic_DNA"/>
</dbReference>
<dbReference type="InterPro" id="IPR007569">
    <property type="entry name" value="DUF559"/>
</dbReference>
<reference evidence="2 3" key="1">
    <citation type="journal article" date="2019" name="Int. J. Syst. Evol. Microbiol.">
        <title>The Global Catalogue of Microorganisms (GCM) 10K type strain sequencing project: providing services to taxonomists for standard genome sequencing and annotation.</title>
        <authorList>
            <consortium name="The Broad Institute Genomics Platform"/>
            <consortium name="The Broad Institute Genome Sequencing Center for Infectious Disease"/>
            <person name="Wu L."/>
            <person name="Ma J."/>
        </authorList>
    </citation>
    <scope>NUCLEOTIDE SEQUENCE [LARGE SCALE GENOMIC DNA]</scope>
    <source>
        <strain evidence="2 3">JCM 13249</strain>
    </source>
</reference>
<comment type="caution">
    <text evidence="2">The sequence shown here is derived from an EMBL/GenBank/DDBJ whole genome shotgun (WGS) entry which is preliminary data.</text>
</comment>
<accession>A0ABN2L6I7</accession>
<dbReference type="Gene3D" id="3.40.960.10">
    <property type="entry name" value="VSR Endonuclease"/>
    <property type="match status" value="1"/>
</dbReference>
<dbReference type="RefSeq" id="WP_344088403.1">
    <property type="nucleotide sequence ID" value="NZ_BAAALS010000050.1"/>
</dbReference>
<evidence type="ECO:0000313" key="2">
    <source>
        <dbReference type="EMBL" id="GAA1776869.1"/>
    </source>
</evidence>